<evidence type="ECO:0000256" key="5">
    <source>
        <dbReference type="SAM" id="MobiDB-lite"/>
    </source>
</evidence>
<dbReference type="GO" id="GO:0005737">
    <property type="term" value="C:cytoplasm"/>
    <property type="evidence" value="ECO:0007669"/>
    <property type="project" value="UniProtKB-ARBA"/>
</dbReference>
<keyword evidence="7" id="KW-1185">Reference proteome</keyword>
<dbReference type="AlphaFoldDB" id="A0A1S1Q8E7"/>
<comment type="caution">
    <text evidence="6">The sequence shown here is derived from an EMBL/GenBank/DDBJ whole genome shotgun (WGS) entry which is preliminary data.</text>
</comment>
<dbReference type="Gene3D" id="1.10.3630.10">
    <property type="entry name" value="yeast vps74-n-term truncation variant domain like"/>
    <property type="match status" value="1"/>
</dbReference>
<evidence type="ECO:0000313" key="6">
    <source>
        <dbReference type="EMBL" id="OHV29372.1"/>
    </source>
</evidence>
<sequence length="224" mass="24338">MEPPSSLPGQLFLLAYDLDRDRMRRSPYLGRALRAAALTELRQQGAIADERGRVRLVPASAAGRHPRPKTPGRGAPGRDALSAAVAEEISARSRPRKWRHWVDRNQRAAVRTVRDELAAGHWIRVEHRRILAVIPSTTVTVRDRAMVRRLHGTVDQVLRVGSSAGADPVAASLAALLGAGEIGALRSWRARRAVRHRLAAMEPVAGPAVAALRAAVRSQKSEGA</sequence>
<keyword evidence="2" id="KW-0333">Golgi apparatus</keyword>
<reference evidence="7" key="1">
    <citation type="submission" date="2016-07" db="EMBL/GenBank/DDBJ databases">
        <title>Sequence Frankia sp. strain CcI1.17.</title>
        <authorList>
            <person name="Ghodhbane-Gtari F."/>
            <person name="Swanson E."/>
            <person name="Gueddou A."/>
            <person name="Morris K."/>
            <person name="Hezbri K."/>
            <person name="Ktari A."/>
            <person name="Nouioui I."/>
            <person name="Abebe-Akele F."/>
            <person name="Simpson S."/>
            <person name="Thomas K."/>
            <person name="Gtari M."/>
            <person name="Tisa L.S."/>
            <person name="Hurst S."/>
        </authorList>
    </citation>
    <scope>NUCLEOTIDE SEQUENCE [LARGE SCALE GENOMIC DNA]</scope>
    <source>
        <strain evidence="7">Cc1.17</strain>
    </source>
</reference>
<dbReference type="RefSeq" id="WP_071091070.1">
    <property type="nucleotide sequence ID" value="NZ_MBLM01000163.1"/>
</dbReference>
<evidence type="ECO:0000256" key="3">
    <source>
        <dbReference type="ARBA" id="ARBA00023121"/>
    </source>
</evidence>
<organism evidence="6 7">
    <name type="scientific">Parafrankia colletiae</name>
    <dbReference type="NCBI Taxonomy" id="573497"/>
    <lineage>
        <taxon>Bacteria</taxon>
        <taxon>Bacillati</taxon>
        <taxon>Actinomycetota</taxon>
        <taxon>Actinomycetes</taxon>
        <taxon>Frankiales</taxon>
        <taxon>Frankiaceae</taxon>
        <taxon>Parafrankia</taxon>
    </lineage>
</organism>
<comment type="subcellular location">
    <subcellularLocation>
        <location evidence="1">Golgi apparatus membrane</location>
        <topology evidence="1">Peripheral membrane protein</topology>
        <orientation evidence="1">Cytoplasmic side</orientation>
    </subcellularLocation>
</comment>
<dbReference type="InterPro" id="IPR038261">
    <property type="entry name" value="GPP34-like_sf"/>
</dbReference>
<dbReference type="Pfam" id="PF05719">
    <property type="entry name" value="GPP34"/>
    <property type="match status" value="1"/>
</dbReference>
<dbReference type="GO" id="GO:0070273">
    <property type="term" value="F:phosphatidylinositol-4-phosphate binding"/>
    <property type="evidence" value="ECO:0007669"/>
    <property type="project" value="InterPro"/>
</dbReference>
<dbReference type="EMBL" id="MBLM01000163">
    <property type="protein sequence ID" value="OHV29372.1"/>
    <property type="molecule type" value="Genomic_DNA"/>
</dbReference>
<accession>A0A1S1Q8E7</accession>
<protein>
    <recommendedName>
        <fullName evidence="8">Golgi phosphoprotein 3 (GPP34)</fullName>
    </recommendedName>
</protein>
<gene>
    <name evidence="6" type="ORF">CC117_08445</name>
</gene>
<evidence type="ECO:0000256" key="2">
    <source>
        <dbReference type="ARBA" id="ARBA00023034"/>
    </source>
</evidence>
<name>A0A1S1Q8E7_9ACTN</name>
<evidence type="ECO:0000256" key="4">
    <source>
        <dbReference type="ARBA" id="ARBA00023136"/>
    </source>
</evidence>
<evidence type="ECO:0000313" key="7">
    <source>
        <dbReference type="Proteomes" id="UP000179627"/>
    </source>
</evidence>
<keyword evidence="4" id="KW-0472">Membrane</keyword>
<dbReference type="Proteomes" id="UP000179627">
    <property type="component" value="Unassembled WGS sequence"/>
</dbReference>
<evidence type="ECO:0008006" key="8">
    <source>
        <dbReference type="Google" id="ProtNLM"/>
    </source>
</evidence>
<dbReference type="OrthoDB" id="4717569at2"/>
<keyword evidence="3" id="KW-0446">Lipid-binding</keyword>
<evidence type="ECO:0000256" key="1">
    <source>
        <dbReference type="ARBA" id="ARBA00004255"/>
    </source>
</evidence>
<dbReference type="InterPro" id="IPR008628">
    <property type="entry name" value="GPP34-like"/>
</dbReference>
<proteinExistence type="predicted"/>
<dbReference type="GO" id="GO:0012505">
    <property type="term" value="C:endomembrane system"/>
    <property type="evidence" value="ECO:0007669"/>
    <property type="project" value="UniProtKB-ARBA"/>
</dbReference>
<feature type="region of interest" description="Disordered" evidence="5">
    <location>
        <begin position="58"/>
        <end position="80"/>
    </location>
</feature>